<protein>
    <submittedName>
        <fullName evidence="3">Uncharacterized protein</fullName>
    </submittedName>
</protein>
<evidence type="ECO:0000313" key="4">
    <source>
        <dbReference type="Proteomes" id="UP000039541"/>
    </source>
</evidence>
<dbReference type="Proteomes" id="UP000042394">
    <property type="component" value="Unassembled WGS sequence"/>
</dbReference>
<dbReference type="Proteomes" id="UP000039541">
    <property type="component" value="Unassembled WGS sequence"/>
</dbReference>
<dbReference type="EMBL" id="CQPC01000010">
    <property type="protein sequence ID" value="CNT83591.1"/>
    <property type="molecule type" value="Genomic_DNA"/>
</dbReference>
<organism evidence="3 5">
    <name type="scientific">Salmonella enterica subsp. enterica serovar Bovismorbificans</name>
    <dbReference type="NCBI Taxonomy" id="58097"/>
    <lineage>
        <taxon>Bacteria</taxon>
        <taxon>Pseudomonadati</taxon>
        <taxon>Pseudomonadota</taxon>
        <taxon>Gammaproteobacteria</taxon>
        <taxon>Enterobacterales</taxon>
        <taxon>Enterobacteriaceae</taxon>
        <taxon>Salmonella</taxon>
    </lineage>
</organism>
<evidence type="ECO:0000313" key="3">
    <source>
        <dbReference type="EMBL" id="CNU14761.1"/>
    </source>
</evidence>
<gene>
    <name evidence="2" type="ORF">ERS008202_01164</name>
    <name evidence="3" type="ORF">ERS008207_01946</name>
</gene>
<evidence type="ECO:0000256" key="1">
    <source>
        <dbReference type="SAM" id="SignalP"/>
    </source>
</evidence>
<keyword evidence="1" id="KW-0732">Signal</keyword>
<sequence length="100" mass="11538">MFVIRVTVSLIATASVGAAFSALNSRYTVAFRPLLNEQTAIDMLRLEPCFKELDNSRQFRSFSIDREYFFNGIHYFVNVMFNGFLERFNILGGKQQVLDI</sequence>
<feature type="signal peptide" evidence="1">
    <location>
        <begin position="1"/>
        <end position="21"/>
    </location>
</feature>
<dbReference type="AlphaFoldDB" id="A0A655CIA8"/>
<reference evidence="4 5" key="1">
    <citation type="submission" date="2015-03" db="EMBL/GenBank/DDBJ databases">
        <authorList>
            <consortium name="Pathogen Informatics"/>
        </authorList>
    </citation>
    <scope>NUCLEOTIDE SEQUENCE [LARGE SCALE GENOMIC DNA]</scope>
    <source>
        <strain evidence="2 4">3476</strain>
        <strain evidence="3 5">D4891</strain>
    </source>
</reference>
<name>A0A655CIA8_SALET</name>
<accession>A0A655CIA8</accession>
<feature type="chain" id="PRO_5033514237" evidence="1">
    <location>
        <begin position="22"/>
        <end position="100"/>
    </location>
</feature>
<dbReference type="EMBL" id="CQPD01000017">
    <property type="protein sequence ID" value="CNU14761.1"/>
    <property type="molecule type" value="Genomic_DNA"/>
</dbReference>
<evidence type="ECO:0000313" key="2">
    <source>
        <dbReference type="EMBL" id="CNT83591.1"/>
    </source>
</evidence>
<evidence type="ECO:0000313" key="5">
    <source>
        <dbReference type="Proteomes" id="UP000042394"/>
    </source>
</evidence>
<proteinExistence type="predicted"/>